<evidence type="ECO:0000313" key="1">
    <source>
        <dbReference type="EMBL" id="PZE15575.1"/>
    </source>
</evidence>
<dbReference type="RefSeq" id="WP_111064773.1">
    <property type="nucleotide sequence ID" value="NZ_QKSB01000042.1"/>
</dbReference>
<evidence type="ECO:0000313" key="2">
    <source>
        <dbReference type="Proteomes" id="UP000249248"/>
    </source>
</evidence>
<keyword evidence="2" id="KW-1185">Reference proteome</keyword>
<comment type="caution">
    <text evidence="1">The sequence shown here is derived from an EMBL/GenBank/DDBJ whole genome shotgun (WGS) entry which is preliminary data.</text>
</comment>
<dbReference type="AlphaFoldDB" id="A0A2W1N8K7"/>
<reference evidence="1 2" key="1">
    <citation type="submission" date="2018-06" db="EMBL/GenBank/DDBJ databases">
        <title>The draft genome sequence of Crocinitomix sp. SM1701.</title>
        <authorList>
            <person name="Zhang X."/>
        </authorList>
    </citation>
    <scope>NUCLEOTIDE SEQUENCE [LARGE SCALE GENOMIC DNA]</scope>
    <source>
        <strain evidence="1 2">SM1701</strain>
    </source>
</reference>
<dbReference type="EMBL" id="QKSB01000042">
    <property type="protein sequence ID" value="PZE15575.1"/>
    <property type="molecule type" value="Genomic_DNA"/>
</dbReference>
<dbReference type="PROSITE" id="PS51257">
    <property type="entry name" value="PROKAR_LIPOPROTEIN"/>
    <property type="match status" value="1"/>
</dbReference>
<gene>
    <name evidence="1" type="ORF">DNU06_17375</name>
</gene>
<protein>
    <submittedName>
        <fullName evidence="1">Uncharacterized protein</fullName>
    </submittedName>
</protein>
<proteinExistence type="predicted"/>
<name>A0A2W1N8K7_9FLAO</name>
<accession>A0A2W1N8K7</accession>
<organism evidence="1 2">
    <name type="scientific">Putridiphycobacter roseus</name>
    <dbReference type="NCBI Taxonomy" id="2219161"/>
    <lineage>
        <taxon>Bacteria</taxon>
        <taxon>Pseudomonadati</taxon>
        <taxon>Bacteroidota</taxon>
        <taxon>Flavobacteriia</taxon>
        <taxon>Flavobacteriales</taxon>
        <taxon>Crocinitomicaceae</taxon>
        <taxon>Putridiphycobacter</taxon>
    </lineage>
</organism>
<sequence length="217" mass="25226">MKYFTLIFCIILLLASCEKNNVKEYTADFQDQFRTYIEVNYQQESNSTRVLVLFSHPIYFYSSLKLPSNSYIKVNGIDLIEYEYGYSNDFVGKPICNIEFKDTDGTVYKNVLVPPDTAYFIDFPDTVFSVGDFTFQVNTPNLDSNERTGICQSCDLYERDFKPLIDSLYSLEDLDIHQQTNNYLLLYLYKTHLKPKLPAGGGSIIYNYIVPKTFYVE</sequence>
<dbReference type="Proteomes" id="UP000249248">
    <property type="component" value="Unassembled WGS sequence"/>
</dbReference>